<dbReference type="SUPFAM" id="SSF57667">
    <property type="entry name" value="beta-beta-alpha zinc fingers"/>
    <property type="match status" value="2"/>
</dbReference>
<gene>
    <name evidence="11" type="ORF">K452DRAFT_33605</name>
</gene>
<proteinExistence type="inferred from homology"/>
<dbReference type="GO" id="GO:0008270">
    <property type="term" value="F:zinc ion binding"/>
    <property type="evidence" value="ECO:0007669"/>
    <property type="project" value="UniProtKB-KW"/>
</dbReference>
<feature type="compositionally biased region" description="Basic and acidic residues" evidence="9">
    <location>
        <begin position="152"/>
        <end position="164"/>
    </location>
</feature>
<evidence type="ECO:0000313" key="11">
    <source>
        <dbReference type="EMBL" id="KAF2141772.1"/>
    </source>
</evidence>
<dbReference type="InterPro" id="IPR014898">
    <property type="entry name" value="Znf_C2H2_LYAR"/>
</dbReference>
<keyword evidence="3" id="KW-0677">Repeat</keyword>
<dbReference type="PANTHER" id="PTHR13100:SF10">
    <property type="entry name" value="CELL GROWTH-REGULATING NUCLEOLAR PROTEIN"/>
    <property type="match status" value="1"/>
</dbReference>
<dbReference type="Pfam" id="PF08790">
    <property type="entry name" value="zf-LYAR"/>
    <property type="match status" value="1"/>
</dbReference>
<reference evidence="11" key="1">
    <citation type="journal article" date="2020" name="Stud. Mycol.">
        <title>101 Dothideomycetes genomes: a test case for predicting lifestyles and emergence of pathogens.</title>
        <authorList>
            <person name="Haridas S."/>
            <person name="Albert R."/>
            <person name="Binder M."/>
            <person name="Bloem J."/>
            <person name="Labutti K."/>
            <person name="Salamov A."/>
            <person name="Andreopoulos B."/>
            <person name="Baker S."/>
            <person name="Barry K."/>
            <person name="Bills G."/>
            <person name="Bluhm B."/>
            <person name="Cannon C."/>
            <person name="Castanera R."/>
            <person name="Culley D."/>
            <person name="Daum C."/>
            <person name="Ezra D."/>
            <person name="Gonzalez J."/>
            <person name="Henrissat B."/>
            <person name="Kuo A."/>
            <person name="Liang C."/>
            <person name="Lipzen A."/>
            <person name="Lutzoni F."/>
            <person name="Magnuson J."/>
            <person name="Mondo S."/>
            <person name="Nolan M."/>
            <person name="Ohm R."/>
            <person name="Pangilinan J."/>
            <person name="Park H.-J."/>
            <person name="Ramirez L."/>
            <person name="Alfaro M."/>
            <person name="Sun H."/>
            <person name="Tritt A."/>
            <person name="Yoshinaga Y."/>
            <person name="Zwiers L.-H."/>
            <person name="Turgeon B."/>
            <person name="Goodwin S."/>
            <person name="Spatafora J."/>
            <person name="Crous P."/>
            <person name="Grigoriev I."/>
        </authorList>
    </citation>
    <scope>NUCLEOTIDE SEQUENCE</scope>
    <source>
        <strain evidence="11">CBS 121167</strain>
    </source>
</reference>
<evidence type="ECO:0000256" key="3">
    <source>
        <dbReference type="ARBA" id="ARBA00022737"/>
    </source>
</evidence>
<evidence type="ECO:0000256" key="9">
    <source>
        <dbReference type="SAM" id="MobiDB-lite"/>
    </source>
</evidence>
<protein>
    <recommendedName>
        <fullName evidence="10">Zinc finger C2H2 LYAR-type domain-containing protein</fullName>
    </recommendedName>
</protein>
<sequence>MVSFSCEGCGDILTKKKLDPHRNQCWGASYTCIDCMVHFQGTDYRSHTSCMSEAQKYQGALYREKKPKGQQQQQQRKNNNNNSQALVPRNDAAQDTDTGAVAVAVVDVPPRAPTPPAPVNVFDFLVTEDTPNASKISVAEAQAADPTTPASKEGKKDKDASGKKSDKKRKRQQVEDVDGPAAAKAQEEQDAMMVDAPPVLHSGLTDGVDKLLPPGQEYAEGGVEGSPSGPAKRTKQSKSSSKKEEKKSSKERKARGEKDAEKEKKRSRELVKIRRRRSSSTDSHERERKSSKPLKSIGYRAENGDAGALVLHKRPASRAELLLTYLAKDAASEHGVSFHKALKKYHRERHERGLDDLSKPDDEKELWKSIRLRKNDRGEIVLFTE</sequence>
<keyword evidence="2" id="KW-0479">Metal-binding</keyword>
<comment type="subcellular location">
    <subcellularLocation>
        <location evidence="1">Nucleus</location>
    </subcellularLocation>
</comment>
<accession>A0A6A6BC12</accession>
<evidence type="ECO:0000256" key="7">
    <source>
        <dbReference type="ARBA" id="ARBA00061084"/>
    </source>
</evidence>
<feature type="compositionally biased region" description="Basic and acidic residues" evidence="9">
    <location>
        <begin position="254"/>
        <end position="272"/>
    </location>
</feature>
<dbReference type="InterPro" id="IPR039999">
    <property type="entry name" value="LYAR"/>
</dbReference>
<dbReference type="GO" id="GO:0005730">
    <property type="term" value="C:nucleolus"/>
    <property type="evidence" value="ECO:0007669"/>
    <property type="project" value="TreeGrafter"/>
</dbReference>
<feature type="region of interest" description="Disordered" evidence="9">
    <location>
        <begin position="63"/>
        <end position="86"/>
    </location>
</feature>
<comment type="similarity">
    <text evidence="7">Belongs to the UPF0743 family.</text>
</comment>
<evidence type="ECO:0000256" key="4">
    <source>
        <dbReference type="ARBA" id="ARBA00022771"/>
    </source>
</evidence>
<dbReference type="GO" id="GO:0003677">
    <property type="term" value="F:DNA binding"/>
    <property type="evidence" value="ECO:0007669"/>
    <property type="project" value="InterPro"/>
</dbReference>
<feature type="domain" description="Zinc finger C2H2 LYAR-type" evidence="10">
    <location>
        <begin position="30"/>
        <end position="57"/>
    </location>
</feature>
<dbReference type="GO" id="GO:0000122">
    <property type="term" value="P:negative regulation of transcription by RNA polymerase II"/>
    <property type="evidence" value="ECO:0007669"/>
    <property type="project" value="TreeGrafter"/>
</dbReference>
<dbReference type="FunFam" id="3.30.1490.490:FF:000001">
    <property type="entry name" value="cell growth-regulating nucleolar protein-like"/>
    <property type="match status" value="1"/>
</dbReference>
<name>A0A6A6BC12_9PEZI</name>
<dbReference type="EMBL" id="ML995486">
    <property type="protein sequence ID" value="KAF2141772.1"/>
    <property type="molecule type" value="Genomic_DNA"/>
</dbReference>
<keyword evidence="12" id="KW-1185">Reference proteome</keyword>
<dbReference type="RefSeq" id="XP_033397484.1">
    <property type="nucleotide sequence ID" value="XM_033545233.1"/>
</dbReference>
<dbReference type="PROSITE" id="PS51804">
    <property type="entry name" value="ZF_C2HC_LYAR"/>
    <property type="match status" value="2"/>
</dbReference>
<keyword evidence="4 8" id="KW-0863">Zinc-finger</keyword>
<evidence type="ECO:0000256" key="8">
    <source>
        <dbReference type="PROSITE-ProRule" id="PRU01145"/>
    </source>
</evidence>
<dbReference type="OrthoDB" id="21474at2759"/>
<evidence type="ECO:0000313" key="12">
    <source>
        <dbReference type="Proteomes" id="UP000799438"/>
    </source>
</evidence>
<feature type="region of interest" description="Disordered" evidence="9">
    <location>
        <begin position="137"/>
        <end position="299"/>
    </location>
</feature>
<dbReference type="Proteomes" id="UP000799438">
    <property type="component" value="Unassembled WGS sequence"/>
</dbReference>
<dbReference type="PANTHER" id="PTHR13100">
    <property type="entry name" value="CELL GROWTH-REGULATING NUCLEOLAR PROTEIN LYAR"/>
    <property type="match status" value="1"/>
</dbReference>
<dbReference type="Gene3D" id="3.30.1490.490">
    <property type="match status" value="1"/>
</dbReference>
<evidence type="ECO:0000256" key="6">
    <source>
        <dbReference type="ARBA" id="ARBA00023242"/>
    </source>
</evidence>
<dbReference type="AlphaFoldDB" id="A0A6A6BC12"/>
<dbReference type="InterPro" id="IPR036236">
    <property type="entry name" value="Znf_C2H2_sf"/>
</dbReference>
<organism evidence="11 12">
    <name type="scientific">Aplosporella prunicola CBS 121167</name>
    <dbReference type="NCBI Taxonomy" id="1176127"/>
    <lineage>
        <taxon>Eukaryota</taxon>
        <taxon>Fungi</taxon>
        <taxon>Dikarya</taxon>
        <taxon>Ascomycota</taxon>
        <taxon>Pezizomycotina</taxon>
        <taxon>Dothideomycetes</taxon>
        <taxon>Dothideomycetes incertae sedis</taxon>
        <taxon>Botryosphaeriales</taxon>
        <taxon>Aplosporellaceae</taxon>
        <taxon>Aplosporella</taxon>
    </lineage>
</organism>
<feature type="compositionally biased region" description="Low complexity" evidence="9">
    <location>
        <begin position="70"/>
        <end position="84"/>
    </location>
</feature>
<keyword evidence="5" id="KW-0862">Zinc</keyword>
<evidence type="ECO:0000256" key="5">
    <source>
        <dbReference type="ARBA" id="ARBA00022833"/>
    </source>
</evidence>
<evidence type="ECO:0000259" key="10">
    <source>
        <dbReference type="Pfam" id="PF08790"/>
    </source>
</evidence>
<dbReference type="GO" id="GO:0006364">
    <property type="term" value="P:rRNA processing"/>
    <property type="evidence" value="ECO:0007669"/>
    <property type="project" value="TreeGrafter"/>
</dbReference>
<evidence type="ECO:0000256" key="1">
    <source>
        <dbReference type="ARBA" id="ARBA00004123"/>
    </source>
</evidence>
<evidence type="ECO:0000256" key="2">
    <source>
        <dbReference type="ARBA" id="ARBA00022723"/>
    </source>
</evidence>
<keyword evidence="6" id="KW-0539">Nucleus</keyword>
<dbReference type="GeneID" id="54302732"/>